<dbReference type="EMBL" id="JAACFV010000010">
    <property type="protein sequence ID" value="KAF7512743.1"/>
    <property type="molecule type" value="Genomic_DNA"/>
</dbReference>
<dbReference type="Gene3D" id="2.20.70.10">
    <property type="match status" value="1"/>
</dbReference>
<gene>
    <name evidence="3" type="ORF">GJ744_000310</name>
</gene>
<protein>
    <recommendedName>
        <fullName evidence="2">WW domain-containing protein</fullName>
    </recommendedName>
</protein>
<feature type="compositionally biased region" description="Polar residues" evidence="1">
    <location>
        <begin position="21"/>
        <end position="30"/>
    </location>
</feature>
<dbReference type="AlphaFoldDB" id="A0A8H7E927"/>
<dbReference type="SMART" id="SM00456">
    <property type="entry name" value="WW"/>
    <property type="match status" value="1"/>
</dbReference>
<comment type="caution">
    <text evidence="3">The sequence shown here is derived from an EMBL/GenBank/DDBJ whole genome shotgun (WGS) entry which is preliminary data.</text>
</comment>
<accession>A0A8H7E927</accession>
<feature type="compositionally biased region" description="Basic and acidic residues" evidence="1">
    <location>
        <begin position="178"/>
        <end position="198"/>
    </location>
</feature>
<dbReference type="InterPro" id="IPR036020">
    <property type="entry name" value="WW_dom_sf"/>
</dbReference>
<feature type="region of interest" description="Disordered" evidence="1">
    <location>
        <begin position="1"/>
        <end position="60"/>
    </location>
</feature>
<dbReference type="OrthoDB" id="2367685at2759"/>
<feature type="compositionally biased region" description="Low complexity" evidence="1">
    <location>
        <begin position="135"/>
        <end position="144"/>
    </location>
</feature>
<reference evidence="3" key="1">
    <citation type="submission" date="2020-02" db="EMBL/GenBank/DDBJ databases">
        <authorList>
            <person name="Palmer J.M."/>
        </authorList>
    </citation>
    <scope>NUCLEOTIDE SEQUENCE</scope>
    <source>
        <strain evidence="3">EPUS1.4</strain>
        <tissue evidence="3">Thallus</tissue>
    </source>
</reference>
<evidence type="ECO:0000313" key="3">
    <source>
        <dbReference type="EMBL" id="KAF7512743.1"/>
    </source>
</evidence>
<evidence type="ECO:0000313" key="4">
    <source>
        <dbReference type="Proteomes" id="UP000606974"/>
    </source>
</evidence>
<evidence type="ECO:0000259" key="2">
    <source>
        <dbReference type="SMART" id="SM00456"/>
    </source>
</evidence>
<name>A0A8H7E927_9EURO</name>
<proteinExistence type="predicted"/>
<evidence type="ECO:0000256" key="1">
    <source>
        <dbReference type="SAM" id="MobiDB-lite"/>
    </source>
</evidence>
<feature type="domain" description="WW" evidence="2">
    <location>
        <begin position="54"/>
        <end position="89"/>
    </location>
</feature>
<keyword evidence="4" id="KW-1185">Reference proteome</keyword>
<dbReference type="Proteomes" id="UP000606974">
    <property type="component" value="Unassembled WGS sequence"/>
</dbReference>
<organism evidence="3 4">
    <name type="scientific">Endocarpon pusillum</name>
    <dbReference type="NCBI Taxonomy" id="364733"/>
    <lineage>
        <taxon>Eukaryota</taxon>
        <taxon>Fungi</taxon>
        <taxon>Dikarya</taxon>
        <taxon>Ascomycota</taxon>
        <taxon>Pezizomycotina</taxon>
        <taxon>Eurotiomycetes</taxon>
        <taxon>Chaetothyriomycetidae</taxon>
        <taxon>Verrucariales</taxon>
        <taxon>Verrucariaceae</taxon>
        <taxon>Endocarpon</taxon>
    </lineage>
</organism>
<dbReference type="InterPro" id="IPR001202">
    <property type="entry name" value="WW_dom"/>
</dbReference>
<sequence>MSDAPPPAYEDAANTKKAETSSRPTHYSHSSHLDVPKNGIPALHRRSMEDEARPLPPGWVRQYDAKEGHQFFVDTNANPPRSIWHHPYDDEQYLSTLTSEERERVQATAMAPTHADIAAESSADDSDAGSTHIGSHQQSHQSQQANLSSTPADLPPRPQPQSHGSTGGLGKLGRKMKDKLTATTHEERERARQRRAQEEQEAYSRYMHIRSAMTRAAQTGEPQLLGKNAEGQEVYVEPPRTDPYGNLIYPGTGYGGGSYQAYNPYTQGPYANPNNRFVAYPRPNYAYGRPYGYGYGGGMGMPLAGGLLGGMMLGGLLF</sequence>
<feature type="region of interest" description="Disordered" evidence="1">
    <location>
        <begin position="101"/>
        <end position="201"/>
    </location>
</feature>
<dbReference type="SUPFAM" id="SSF51045">
    <property type="entry name" value="WW domain"/>
    <property type="match status" value="1"/>
</dbReference>